<reference evidence="2" key="2">
    <citation type="journal article" date="2007" name="Science">
        <title>Draft genome sequence of the sexually transmitted pathogen Trichomonas vaginalis.</title>
        <authorList>
            <person name="Carlton J.M."/>
            <person name="Hirt R.P."/>
            <person name="Silva J.C."/>
            <person name="Delcher A.L."/>
            <person name="Schatz M."/>
            <person name="Zhao Q."/>
            <person name="Wortman J.R."/>
            <person name="Bidwell S.L."/>
            <person name="Alsmark U.C.M."/>
            <person name="Besteiro S."/>
            <person name="Sicheritz-Ponten T."/>
            <person name="Noel C.J."/>
            <person name="Dacks J.B."/>
            <person name="Foster P.G."/>
            <person name="Simillion C."/>
            <person name="Van de Peer Y."/>
            <person name="Miranda-Saavedra D."/>
            <person name="Barton G.J."/>
            <person name="Westrop G.D."/>
            <person name="Mueller S."/>
            <person name="Dessi D."/>
            <person name="Fiori P.L."/>
            <person name="Ren Q."/>
            <person name="Paulsen I."/>
            <person name="Zhang H."/>
            <person name="Bastida-Corcuera F.D."/>
            <person name="Simoes-Barbosa A."/>
            <person name="Brown M.T."/>
            <person name="Hayes R.D."/>
            <person name="Mukherjee M."/>
            <person name="Okumura C.Y."/>
            <person name="Schneider R."/>
            <person name="Smith A.J."/>
            <person name="Vanacova S."/>
            <person name="Villalvazo M."/>
            <person name="Haas B.J."/>
            <person name="Pertea M."/>
            <person name="Feldblyum T.V."/>
            <person name="Utterback T.R."/>
            <person name="Shu C.L."/>
            <person name="Osoegawa K."/>
            <person name="de Jong P.J."/>
            <person name="Hrdy I."/>
            <person name="Horvathova L."/>
            <person name="Zubacova Z."/>
            <person name="Dolezal P."/>
            <person name="Malik S.B."/>
            <person name="Logsdon J.M. Jr."/>
            <person name="Henze K."/>
            <person name="Gupta A."/>
            <person name="Wang C.C."/>
            <person name="Dunne R.L."/>
            <person name="Upcroft J.A."/>
            <person name="Upcroft P."/>
            <person name="White O."/>
            <person name="Salzberg S.L."/>
            <person name="Tang P."/>
            <person name="Chiu C.-H."/>
            <person name="Lee Y.-S."/>
            <person name="Embley T.M."/>
            <person name="Coombs G.H."/>
            <person name="Mottram J.C."/>
            <person name="Tachezy J."/>
            <person name="Fraser-Liggett C.M."/>
            <person name="Johnson P.J."/>
        </authorList>
    </citation>
    <scope>NUCLEOTIDE SEQUENCE [LARGE SCALE GENOMIC DNA]</scope>
    <source>
        <strain evidence="2">G3</strain>
    </source>
</reference>
<dbReference type="VEuPathDB" id="TrichDB:TVAGG3_0233660"/>
<reference evidence="2" key="1">
    <citation type="submission" date="2006-10" db="EMBL/GenBank/DDBJ databases">
        <authorList>
            <person name="Amadeo P."/>
            <person name="Zhao Q."/>
            <person name="Wortman J."/>
            <person name="Fraser-Liggett C."/>
            <person name="Carlton J."/>
        </authorList>
    </citation>
    <scope>NUCLEOTIDE SEQUENCE</scope>
    <source>
        <strain evidence="2">G3</strain>
    </source>
</reference>
<dbReference type="VEuPathDB" id="TrichDB:TVAG_216870"/>
<evidence type="ECO:0000256" key="1">
    <source>
        <dbReference type="SAM" id="MobiDB-lite"/>
    </source>
</evidence>
<dbReference type="KEGG" id="tva:4754559"/>
<dbReference type="EMBL" id="DS113744">
    <property type="protein sequence ID" value="EAX96784.1"/>
    <property type="molecule type" value="Genomic_DNA"/>
</dbReference>
<organism evidence="2 3">
    <name type="scientific">Trichomonas vaginalis (strain ATCC PRA-98 / G3)</name>
    <dbReference type="NCBI Taxonomy" id="412133"/>
    <lineage>
        <taxon>Eukaryota</taxon>
        <taxon>Metamonada</taxon>
        <taxon>Parabasalia</taxon>
        <taxon>Trichomonadida</taxon>
        <taxon>Trichomonadidae</taxon>
        <taxon>Trichomonas</taxon>
    </lineage>
</organism>
<feature type="region of interest" description="Disordered" evidence="1">
    <location>
        <begin position="34"/>
        <end position="95"/>
    </location>
</feature>
<dbReference type="RefSeq" id="XP_001309714.1">
    <property type="nucleotide sequence ID" value="XM_001309713.1"/>
</dbReference>
<sequence>MKQTENKRLLMITTKMSNTRRFFAKKRRINLHRISKKHFHLMNKRNKTGQGHSDHQDQSENQSSRGRTKNSRECVKEKQKDRNSPKNFEENNRKY</sequence>
<dbReference type="Proteomes" id="UP000001542">
    <property type="component" value="Unassembled WGS sequence"/>
</dbReference>
<dbReference type="InParanoid" id="A2FE93"/>
<evidence type="ECO:0000313" key="3">
    <source>
        <dbReference type="Proteomes" id="UP000001542"/>
    </source>
</evidence>
<feature type="compositionally biased region" description="Basic residues" evidence="1">
    <location>
        <begin position="34"/>
        <end position="47"/>
    </location>
</feature>
<keyword evidence="3" id="KW-1185">Reference proteome</keyword>
<protein>
    <submittedName>
        <fullName evidence="2">Uncharacterized protein</fullName>
    </submittedName>
</protein>
<gene>
    <name evidence="2" type="ORF">TVAG_216870</name>
</gene>
<name>A2FE93_TRIV3</name>
<feature type="compositionally biased region" description="Basic and acidic residues" evidence="1">
    <location>
        <begin position="70"/>
        <end position="95"/>
    </location>
</feature>
<dbReference type="AlphaFoldDB" id="A2FE93"/>
<evidence type="ECO:0000313" key="2">
    <source>
        <dbReference type="EMBL" id="EAX96784.1"/>
    </source>
</evidence>
<proteinExistence type="predicted"/>
<accession>A2FE93</accession>